<evidence type="ECO:0000313" key="2">
    <source>
        <dbReference type="Proteomes" id="UP001497680"/>
    </source>
</evidence>
<dbReference type="Proteomes" id="UP001497680">
    <property type="component" value="Unassembled WGS sequence"/>
</dbReference>
<comment type="caution">
    <text evidence="1">The sequence shown here is derived from an EMBL/GenBank/DDBJ whole genome shotgun (WGS) entry which is preliminary data.</text>
</comment>
<protein>
    <submittedName>
        <fullName evidence="1">Uncharacterized protein</fullName>
    </submittedName>
</protein>
<gene>
    <name evidence="1" type="ORF">F4821DRAFT_262479</name>
</gene>
<accession>A0ACC0CTR6</accession>
<sequence length="262" mass="29170">MRQPSSPTDSEPTTTMHTKAATDGIYDIFNAAPLFTLPPLLGATLGASTIDPSGLQSAGLRGAKAHRESRRWQLAVELEASVAAMERRTNALILEHCLWCIEVFLNVPITATMEWTSLSSALKRRLGVRVAGIEREEVQRALEILSEPIDHSEAEKVDAEKVTRHILQWTPEPSMKCHTNDRNTKRWHFKYRHQATGSINTNNHMSRWWVAAKLELPVYRVALAPVPLGPVPSILKGYRSTGPRGLLAVIKFDLEVISAILV</sequence>
<evidence type="ECO:0000313" key="1">
    <source>
        <dbReference type="EMBL" id="KAI6083882.1"/>
    </source>
</evidence>
<dbReference type="EMBL" id="MU394345">
    <property type="protein sequence ID" value="KAI6083882.1"/>
    <property type="molecule type" value="Genomic_DNA"/>
</dbReference>
<keyword evidence="2" id="KW-1185">Reference proteome</keyword>
<name>A0ACC0CTR6_9PEZI</name>
<proteinExistence type="predicted"/>
<reference evidence="1 2" key="1">
    <citation type="journal article" date="2022" name="New Phytol.">
        <title>Ecological generalism drives hyperdiversity of secondary metabolite gene clusters in xylarialean endophytes.</title>
        <authorList>
            <person name="Franco M.E.E."/>
            <person name="Wisecaver J.H."/>
            <person name="Arnold A.E."/>
            <person name="Ju Y.M."/>
            <person name="Slot J.C."/>
            <person name="Ahrendt S."/>
            <person name="Moore L.P."/>
            <person name="Eastman K.E."/>
            <person name="Scott K."/>
            <person name="Konkel Z."/>
            <person name="Mondo S.J."/>
            <person name="Kuo A."/>
            <person name="Hayes R.D."/>
            <person name="Haridas S."/>
            <person name="Andreopoulos B."/>
            <person name="Riley R."/>
            <person name="LaButti K."/>
            <person name="Pangilinan J."/>
            <person name="Lipzen A."/>
            <person name="Amirebrahimi M."/>
            <person name="Yan J."/>
            <person name="Adam C."/>
            <person name="Keymanesh K."/>
            <person name="Ng V."/>
            <person name="Louie K."/>
            <person name="Northen T."/>
            <person name="Drula E."/>
            <person name="Henrissat B."/>
            <person name="Hsieh H.M."/>
            <person name="Youens-Clark K."/>
            <person name="Lutzoni F."/>
            <person name="Miadlikowska J."/>
            <person name="Eastwood D.C."/>
            <person name="Hamelin R.C."/>
            <person name="Grigoriev I.V."/>
            <person name="U'Ren J.M."/>
        </authorList>
    </citation>
    <scope>NUCLEOTIDE SEQUENCE [LARGE SCALE GENOMIC DNA]</scope>
    <source>
        <strain evidence="1 2">ER1909</strain>
    </source>
</reference>
<organism evidence="1 2">
    <name type="scientific">Hypoxylon rubiginosum</name>
    <dbReference type="NCBI Taxonomy" id="110542"/>
    <lineage>
        <taxon>Eukaryota</taxon>
        <taxon>Fungi</taxon>
        <taxon>Dikarya</taxon>
        <taxon>Ascomycota</taxon>
        <taxon>Pezizomycotina</taxon>
        <taxon>Sordariomycetes</taxon>
        <taxon>Xylariomycetidae</taxon>
        <taxon>Xylariales</taxon>
        <taxon>Hypoxylaceae</taxon>
        <taxon>Hypoxylon</taxon>
    </lineage>
</organism>